<proteinExistence type="predicted"/>
<evidence type="ECO:0000313" key="3">
    <source>
        <dbReference type="EMBL" id="EYB92179.1"/>
    </source>
</evidence>
<evidence type="ECO:0000313" key="4">
    <source>
        <dbReference type="Proteomes" id="UP000024635"/>
    </source>
</evidence>
<dbReference type="Proteomes" id="UP000024635">
    <property type="component" value="Unassembled WGS sequence"/>
</dbReference>
<evidence type="ECO:0000256" key="1">
    <source>
        <dbReference type="SAM" id="Phobius"/>
    </source>
</evidence>
<keyword evidence="1" id="KW-1133">Transmembrane helix</keyword>
<keyword evidence="1" id="KW-0812">Transmembrane</keyword>
<name>A0A016SPD3_9BILA</name>
<evidence type="ECO:0000256" key="2">
    <source>
        <dbReference type="SAM" id="SignalP"/>
    </source>
</evidence>
<gene>
    <name evidence="3" type="primary">Acey_s0197.g1582</name>
    <name evidence="3" type="synonym">Acey-M05B5.2</name>
    <name evidence="3" type="ORF">Y032_0197g1582</name>
</gene>
<feature type="signal peptide" evidence="2">
    <location>
        <begin position="1"/>
        <end position="23"/>
    </location>
</feature>
<feature type="chain" id="PRO_5001487021" evidence="2">
    <location>
        <begin position="24"/>
        <end position="148"/>
    </location>
</feature>
<dbReference type="EMBL" id="JARK01001533">
    <property type="protein sequence ID" value="EYB92179.1"/>
    <property type="molecule type" value="Genomic_DNA"/>
</dbReference>
<sequence>MRLRLSHVAILATFTAFVYYTDAQALNDPITQYIEGRLGNRRIFWCPSGYGYLAYCPQPTDWDNYNWCCTWPYMGSWKPSCCPFAIPTGAVVTIIIASIVLVAASRPFVASMSESACSWCHTVMSYSTDAHYDSSNPVKSEFPLILGW</sequence>
<protein>
    <submittedName>
        <fullName evidence="3">Uncharacterized protein</fullName>
    </submittedName>
</protein>
<organism evidence="3 4">
    <name type="scientific">Ancylostoma ceylanicum</name>
    <dbReference type="NCBI Taxonomy" id="53326"/>
    <lineage>
        <taxon>Eukaryota</taxon>
        <taxon>Metazoa</taxon>
        <taxon>Ecdysozoa</taxon>
        <taxon>Nematoda</taxon>
        <taxon>Chromadorea</taxon>
        <taxon>Rhabditida</taxon>
        <taxon>Rhabditina</taxon>
        <taxon>Rhabditomorpha</taxon>
        <taxon>Strongyloidea</taxon>
        <taxon>Ancylostomatidae</taxon>
        <taxon>Ancylostomatinae</taxon>
        <taxon>Ancylostoma</taxon>
    </lineage>
</organism>
<keyword evidence="1" id="KW-0472">Membrane</keyword>
<keyword evidence="2" id="KW-0732">Signal</keyword>
<comment type="caution">
    <text evidence="3">The sequence shown here is derived from an EMBL/GenBank/DDBJ whole genome shotgun (WGS) entry which is preliminary data.</text>
</comment>
<dbReference type="OrthoDB" id="5804916at2759"/>
<feature type="transmembrane region" description="Helical" evidence="1">
    <location>
        <begin position="84"/>
        <end position="104"/>
    </location>
</feature>
<keyword evidence="4" id="KW-1185">Reference proteome</keyword>
<reference evidence="4" key="1">
    <citation type="journal article" date="2015" name="Nat. Genet.">
        <title>The genome and transcriptome of the zoonotic hookworm Ancylostoma ceylanicum identify infection-specific gene families.</title>
        <authorList>
            <person name="Schwarz E.M."/>
            <person name="Hu Y."/>
            <person name="Antoshechkin I."/>
            <person name="Miller M.M."/>
            <person name="Sternberg P.W."/>
            <person name="Aroian R.V."/>
        </authorList>
    </citation>
    <scope>NUCLEOTIDE SEQUENCE</scope>
    <source>
        <strain evidence="4">HY135</strain>
    </source>
</reference>
<dbReference type="AlphaFoldDB" id="A0A016SPD3"/>
<accession>A0A016SPD3</accession>